<dbReference type="RefSeq" id="WP_129076280.1">
    <property type="nucleotide sequence ID" value="NZ_QOUX01000001.1"/>
</dbReference>
<dbReference type="OrthoDB" id="2449131at2"/>
<name>A0A4Q0VZV3_9BACI</name>
<reference evidence="1 2" key="1">
    <citation type="journal article" date="2019" name="Int. J. Syst. Evol. Microbiol.">
        <title>Anaerobacillus alkaliphilus sp. nov., a novel alkaliphilic and moderately halophilic bacterium.</title>
        <authorList>
            <person name="Borsodi A.K."/>
            <person name="Aszalos J.M."/>
            <person name="Bihari P."/>
            <person name="Nagy I."/>
            <person name="Schumann P."/>
            <person name="Sproer C."/>
            <person name="Kovacs A.L."/>
            <person name="Boka K."/>
            <person name="Dobosy P."/>
            <person name="Ovari M."/>
            <person name="Szili-Kovacs T."/>
            <person name="Toth E."/>
        </authorList>
    </citation>
    <scope>NUCLEOTIDE SEQUENCE [LARGE SCALE GENOMIC DNA]</scope>
    <source>
        <strain evidence="1 2">B16-10</strain>
    </source>
</reference>
<comment type="caution">
    <text evidence="1">The sequence shown here is derived from an EMBL/GenBank/DDBJ whole genome shotgun (WGS) entry which is preliminary data.</text>
</comment>
<gene>
    <name evidence="1" type="ORF">DS745_00665</name>
</gene>
<evidence type="ECO:0000313" key="1">
    <source>
        <dbReference type="EMBL" id="RXJ04616.1"/>
    </source>
</evidence>
<sequence>MKKLLLVLIALIFLLSGCLYPSEKRVENQVPYQDQILSVQHAVVQYRLENQDLPVHLRDTETNEFQQYLVNFQRLVPKYLQQPPGNSFENGGVYQYVLVDVEKHPQVKLIDLTITRGIQELQRNVNDYRRKHRFAPVKEVVATGVFLLDYEKLRLKEQPTVRSPFHPDHRLPLYIDGNGQVLVDYSIDLLYALSKFEHNFQEGDDVRSILVDHFPFVPAYSVPYTIKEGKVVFSQN</sequence>
<proteinExistence type="predicted"/>
<protein>
    <recommendedName>
        <fullName evidence="3">ABC transporter periplasmic binding protein yphF</fullName>
    </recommendedName>
</protein>
<dbReference type="PROSITE" id="PS51257">
    <property type="entry name" value="PROKAR_LIPOPROTEIN"/>
    <property type="match status" value="1"/>
</dbReference>
<accession>A0A4Q0VZV3</accession>
<organism evidence="1 2">
    <name type="scientific">Anaerobacillus alkaliphilus</name>
    <dbReference type="NCBI Taxonomy" id="1548597"/>
    <lineage>
        <taxon>Bacteria</taxon>
        <taxon>Bacillati</taxon>
        <taxon>Bacillota</taxon>
        <taxon>Bacilli</taxon>
        <taxon>Bacillales</taxon>
        <taxon>Bacillaceae</taxon>
        <taxon>Anaerobacillus</taxon>
    </lineage>
</organism>
<dbReference type="Proteomes" id="UP000290649">
    <property type="component" value="Unassembled WGS sequence"/>
</dbReference>
<evidence type="ECO:0000313" key="2">
    <source>
        <dbReference type="Proteomes" id="UP000290649"/>
    </source>
</evidence>
<keyword evidence="2" id="KW-1185">Reference proteome</keyword>
<dbReference type="EMBL" id="QOUX01000001">
    <property type="protein sequence ID" value="RXJ04616.1"/>
    <property type="molecule type" value="Genomic_DNA"/>
</dbReference>
<dbReference type="AlphaFoldDB" id="A0A4Q0VZV3"/>
<evidence type="ECO:0008006" key="3">
    <source>
        <dbReference type="Google" id="ProtNLM"/>
    </source>
</evidence>